<dbReference type="PROSITE" id="PS51892">
    <property type="entry name" value="SUBTILASE"/>
    <property type="match status" value="1"/>
</dbReference>
<dbReference type="Pfam" id="PF05922">
    <property type="entry name" value="Inhibitor_I9"/>
    <property type="match status" value="1"/>
</dbReference>
<dbReference type="Pfam" id="PF01345">
    <property type="entry name" value="DUF11"/>
    <property type="match status" value="1"/>
</dbReference>
<gene>
    <name evidence="5" type="ORF">S01H1_04456</name>
</gene>
<dbReference type="InterPro" id="IPR010259">
    <property type="entry name" value="S8pro/Inhibitor_I9"/>
</dbReference>
<dbReference type="PROSITE" id="PS00136">
    <property type="entry name" value="SUBTILASE_ASP"/>
    <property type="match status" value="1"/>
</dbReference>
<feature type="domain" description="DUF11" evidence="2">
    <location>
        <begin position="2"/>
        <end position="117"/>
    </location>
</feature>
<dbReference type="InterPro" id="IPR001434">
    <property type="entry name" value="OmcB-like_DUF11"/>
</dbReference>
<feature type="domain" description="Peptidase C-terminal archaeal/bacterial" evidence="3">
    <location>
        <begin position="160"/>
        <end position="230"/>
    </location>
</feature>
<keyword evidence="1" id="KW-0378">Hydrolase</keyword>
<dbReference type="Pfam" id="PF04151">
    <property type="entry name" value="PPC"/>
    <property type="match status" value="1"/>
</dbReference>
<dbReference type="Gene3D" id="2.60.120.380">
    <property type="match status" value="1"/>
</dbReference>
<accession>X0TAZ5</accession>
<sequence length="504" mass="55350">VISVNKTVLTSRVNESDIVEFMINITNTGPTNLTEIILYDYFNESEIYFENVSCDDFGGFNFSGGWFNLNITKCHGSDLGVNDSYVVYVNFTALTEVNSTNYAEVNATDWLDTETYDSDNDTVEIVPGDAYEDDDVYTIAKTISTDGTEQYHTFIPAGDHDWVKFSASAGAKYIIQTSDLRNGADTVINLTDTDGTTYIAGHDDIQAGFIKRSKITWTATGTGTYYVEVSDYNASHSAGAYNISITEVPNVTLEIDVTSTTVQKGVLFNVTVNATCYGINCNNIDIYLDPEEEKQKKSFSQETDLNLLERVEELPDEEFDVIIVMKDVTEEEMEANKAPKFGVQSAESDAENPLAQRKAAVEEKQNKILSTLGISYGGMAAMGASSSKFTLGRRYNVINMLSGAVTKEGLEALRNDPNVESVQLSQTYTIMLDNSTKLINADDAWATQLNGINITGTGQTVCIIDSGIDYTHADFGGYGSFPNAKIIGGYDFFYDDNDPTDEEG</sequence>
<evidence type="ECO:0000259" key="4">
    <source>
        <dbReference type="Pfam" id="PF05922"/>
    </source>
</evidence>
<protein>
    <recommendedName>
        <fullName evidence="6">Peptidase S8/S53 domain-containing protein</fullName>
    </recommendedName>
</protein>
<dbReference type="InterPro" id="IPR036852">
    <property type="entry name" value="Peptidase_S8/S53_dom_sf"/>
</dbReference>
<dbReference type="InterPro" id="IPR023827">
    <property type="entry name" value="Peptidase_S8_Asp-AS"/>
</dbReference>
<evidence type="ECO:0000313" key="5">
    <source>
        <dbReference type="EMBL" id="GAF84456.1"/>
    </source>
</evidence>
<dbReference type="SUPFAM" id="SSF52743">
    <property type="entry name" value="Subtilisin-like"/>
    <property type="match status" value="1"/>
</dbReference>
<evidence type="ECO:0000256" key="1">
    <source>
        <dbReference type="ARBA" id="ARBA00022801"/>
    </source>
</evidence>
<comment type="caution">
    <text evidence="5">The sequence shown here is derived from an EMBL/GenBank/DDBJ whole genome shotgun (WGS) entry which is preliminary data.</text>
</comment>
<dbReference type="EMBL" id="BARS01002351">
    <property type="protein sequence ID" value="GAF84456.1"/>
    <property type="molecule type" value="Genomic_DNA"/>
</dbReference>
<dbReference type="GO" id="GO:0004252">
    <property type="term" value="F:serine-type endopeptidase activity"/>
    <property type="evidence" value="ECO:0007669"/>
    <property type="project" value="InterPro"/>
</dbReference>
<proteinExistence type="predicted"/>
<dbReference type="Gene3D" id="3.40.50.200">
    <property type="entry name" value="Peptidase S8/S53 domain"/>
    <property type="match status" value="1"/>
</dbReference>
<dbReference type="AlphaFoldDB" id="X0TAZ5"/>
<evidence type="ECO:0008006" key="6">
    <source>
        <dbReference type="Google" id="ProtNLM"/>
    </source>
</evidence>
<dbReference type="GO" id="GO:0006508">
    <property type="term" value="P:proteolysis"/>
    <property type="evidence" value="ECO:0007669"/>
    <property type="project" value="InterPro"/>
</dbReference>
<feature type="domain" description="Inhibitor I9" evidence="4">
    <location>
        <begin position="322"/>
        <end position="430"/>
    </location>
</feature>
<dbReference type="InterPro" id="IPR007280">
    <property type="entry name" value="Peptidase_C_arc/bac"/>
</dbReference>
<feature type="non-terminal residue" evidence="5">
    <location>
        <position position="1"/>
    </location>
</feature>
<feature type="non-terminal residue" evidence="5">
    <location>
        <position position="504"/>
    </location>
</feature>
<name>X0TAZ5_9ZZZZ</name>
<reference evidence="5" key="1">
    <citation type="journal article" date="2014" name="Front. Microbiol.">
        <title>High frequency of phylogenetically diverse reductive dehalogenase-homologous genes in deep subseafloor sedimentary metagenomes.</title>
        <authorList>
            <person name="Kawai M."/>
            <person name="Futagami T."/>
            <person name="Toyoda A."/>
            <person name="Takaki Y."/>
            <person name="Nishi S."/>
            <person name="Hori S."/>
            <person name="Arai W."/>
            <person name="Tsubouchi T."/>
            <person name="Morono Y."/>
            <person name="Uchiyama I."/>
            <person name="Ito T."/>
            <person name="Fujiyama A."/>
            <person name="Inagaki F."/>
            <person name="Takami H."/>
        </authorList>
    </citation>
    <scope>NUCLEOTIDE SEQUENCE</scope>
    <source>
        <strain evidence="5">Expedition CK06-06</strain>
    </source>
</reference>
<evidence type="ECO:0000259" key="3">
    <source>
        <dbReference type="Pfam" id="PF04151"/>
    </source>
</evidence>
<organism evidence="5">
    <name type="scientific">marine sediment metagenome</name>
    <dbReference type="NCBI Taxonomy" id="412755"/>
    <lineage>
        <taxon>unclassified sequences</taxon>
        <taxon>metagenomes</taxon>
        <taxon>ecological metagenomes</taxon>
    </lineage>
</organism>
<evidence type="ECO:0000259" key="2">
    <source>
        <dbReference type="Pfam" id="PF01345"/>
    </source>
</evidence>